<protein>
    <submittedName>
        <fullName evidence="2">Uncharacterized protein</fullName>
    </submittedName>
</protein>
<feature type="region of interest" description="Disordered" evidence="1">
    <location>
        <begin position="426"/>
        <end position="764"/>
    </location>
</feature>
<feature type="compositionally biased region" description="Acidic residues" evidence="1">
    <location>
        <begin position="791"/>
        <end position="807"/>
    </location>
</feature>
<feature type="compositionally biased region" description="Basic and acidic residues" evidence="1">
    <location>
        <begin position="965"/>
        <end position="982"/>
    </location>
</feature>
<feature type="region of interest" description="Disordered" evidence="1">
    <location>
        <begin position="1028"/>
        <end position="1049"/>
    </location>
</feature>
<organism evidence="2 3">
    <name type="scientific">Fonsecaea erecta</name>
    <dbReference type="NCBI Taxonomy" id="1367422"/>
    <lineage>
        <taxon>Eukaryota</taxon>
        <taxon>Fungi</taxon>
        <taxon>Dikarya</taxon>
        <taxon>Ascomycota</taxon>
        <taxon>Pezizomycotina</taxon>
        <taxon>Eurotiomycetes</taxon>
        <taxon>Chaetothyriomycetidae</taxon>
        <taxon>Chaetothyriales</taxon>
        <taxon>Herpotrichiellaceae</taxon>
        <taxon>Fonsecaea</taxon>
    </lineage>
</organism>
<feature type="compositionally biased region" description="Basic and acidic residues" evidence="1">
    <location>
        <begin position="532"/>
        <end position="552"/>
    </location>
</feature>
<feature type="compositionally biased region" description="Basic and acidic residues" evidence="1">
    <location>
        <begin position="754"/>
        <end position="763"/>
    </location>
</feature>
<feature type="compositionally biased region" description="Polar residues" evidence="1">
    <location>
        <begin position="823"/>
        <end position="839"/>
    </location>
</feature>
<feature type="compositionally biased region" description="Acidic residues" evidence="1">
    <location>
        <begin position="735"/>
        <end position="753"/>
    </location>
</feature>
<feature type="compositionally biased region" description="Basic and acidic residues" evidence="1">
    <location>
        <begin position="1178"/>
        <end position="1192"/>
    </location>
</feature>
<gene>
    <name evidence="2" type="ORF">AYL99_10581</name>
</gene>
<feature type="compositionally biased region" description="Basic and acidic residues" evidence="1">
    <location>
        <begin position="1028"/>
        <end position="1045"/>
    </location>
</feature>
<sequence>MDKQSQFQASFSALVKCLQQGFQKGGIVSLPADIVKPFRQPFTPTESSSLRDLQKALENGQPKNINRLDSQSFYVVTSVVLQFPYSETQSKLLYLFMDTIRRYKDEHTLAPVLSLARATTISPAEAKEQGDYIGRKLGTCILRHLLAQFLSVLLRSSSVVANQIMETDESPYLETILATGESYFLRILIADVVRELLFNGAEREPLKKSCNRRSIVDDFPLSKNGDSMWLSKIVDHLSAHDVARASVGRSERIFRVQRLECDGNEYFDCPSPFIATVSHDISLLVPNGQDMLTLFSVPVSKNISLNHQTSESESSTVLEIRYPGIEGDKHINGSKGAINSLTITLCDKDTVEDFIQMIEEQRCDNTLLGLPSVPRSPKRHSVAFIELGSASTGGNHEKRARWNASTIPEADASSPLHNISLRAQQKQDLTATSTRQDHASKFESSASSSDKSAEDTPASRRLPETEPLIERLRASQEGPKGVQSKDKVSPAQPQLGHKNLDADVAQGALGKKPSPYPPSDATEPAPQAEPLDPDRHSLANKSDHRYNAEVVKKTTATSSRDGLGFSGVDHRHWGINQILESTPKNPRHDVPMANLVGIQLDPGGHSQASKSSAKAGLKRRSVKNSTAPQKPQPQKPSKSASDAAEFDLPTFVEEGTRPTKKARTNNPKAPTKASAKETAGTNGRARNAQAAVSPKRHKHKAIGKKLTKAPEKKTRATAASTRARRAAITPKYIELSDEGGEGGAGDAEEEEEEPANHGIRDNIECAEDSLPLTKGALEIALKASQHSSESNIEEIIDGDNTDMDDVPTEVSPARDSPDEQVAPSRNSVIPSTSHKQSPASRKHVLDPPFAVAVSEDNHDPKRISQQKSTPRHGQKRLSENSIPPVSEKLLRKTRIVHFRPQGPENQAVLQKTRLAPIDPETINETSRRPEHPARIQSEPAEDVDERVLDHTPEPMPRAVELEEASSMRHGIDMSERSAGGRDMDMNTHADNADEQAIELYGEWRTDISCDQEASEYIVSGLEEAVSEDSFHIPDSRSSHKTDTQRTKLRMPPVSDAELPCDTAGAKQPHISPEPTRQSIGVSSLMDHLYPQTEKVIKASKLHASHRAMAIKEVSRSHATPKVAPKKVIGSRKSEPILVSDDADMVRIDNTAVDIVPVPVLRAVAVGEDNTYYKTISPRQEHLRATPQSERESSASLKHCAAEPMGLPPPPTAPLRSNKQHYPLRKSWPAAQADRKPALLEKAVDETHKPLATGPVRVKKNLSLPLASHQPMLEPELSPATPVSFSSRLNLHLPLPDSESLKKTNGEETDRKIGNGSLTLVDGDETGLRDRSGQGPRLGRRQPSESRDDSSEITSPLPKTKDVRGGDSMVGVISARESQQEILDAIINITNDVLFRFGAEEDAIHAKVDEYDRGGNKVVHTLTDTWDHRLDHERRILVDVLEAENGVLTSALQLVKDEEKSGGAWKETVYDQELTGKVQEKRDNLVRKIEKLRKRG</sequence>
<dbReference type="Proteomes" id="UP000078343">
    <property type="component" value="Unassembled WGS sequence"/>
</dbReference>
<feature type="region of interest" description="Disordered" evidence="1">
    <location>
        <begin position="1290"/>
        <end position="1365"/>
    </location>
</feature>
<accession>A0A178Z5T2</accession>
<keyword evidence="3" id="KW-1185">Reference proteome</keyword>
<feature type="compositionally biased region" description="Basic and acidic residues" evidence="1">
    <location>
        <begin position="1298"/>
        <end position="1312"/>
    </location>
</feature>
<feature type="region of interest" description="Disordered" evidence="1">
    <location>
        <begin position="1176"/>
        <end position="1218"/>
    </location>
</feature>
<evidence type="ECO:0000256" key="1">
    <source>
        <dbReference type="SAM" id="MobiDB-lite"/>
    </source>
</evidence>
<reference evidence="2 3" key="1">
    <citation type="submission" date="2016-04" db="EMBL/GenBank/DDBJ databases">
        <title>Draft genome of Fonsecaea erecta CBS 125763.</title>
        <authorList>
            <person name="Weiss V.A."/>
            <person name="Vicente V.A."/>
            <person name="Raittz R.T."/>
            <person name="Moreno L.F."/>
            <person name="De Souza E.M."/>
            <person name="Pedrosa F.O."/>
            <person name="Steffens M.B."/>
            <person name="Faoro H."/>
            <person name="Tadra-Sfeir M.Z."/>
            <person name="Najafzadeh M.J."/>
            <person name="Felipe M.S."/>
            <person name="Teixeira M."/>
            <person name="Sun J."/>
            <person name="Xi L."/>
            <person name="Gomes R."/>
            <person name="De Azevedo C.M."/>
            <person name="Salgado C.G."/>
            <person name="Da Silva M.B."/>
            <person name="Nascimento M.F."/>
            <person name="Queiroz-Telles F."/>
            <person name="Attili D.S."/>
            <person name="Gorbushina A."/>
        </authorList>
    </citation>
    <scope>NUCLEOTIDE SEQUENCE [LARGE SCALE GENOMIC DNA]</scope>
    <source>
        <strain evidence="2 3">CBS 125763</strain>
    </source>
</reference>
<feature type="region of interest" description="Disordered" evidence="1">
    <location>
        <begin position="898"/>
        <end position="982"/>
    </location>
</feature>
<evidence type="ECO:0000313" key="2">
    <source>
        <dbReference type="EMBL" id="OAP54881.1"/>
    </source>
</evidence>
<feature type="compositionally biased region" description="Basic and acidic residues" evidence="1">
    <location>
        <begin position="451"/>
        <end position="474"/>
    </location>
</feature>
<name>A0A178Z5T2_9EURO</name>
<evidence type="ECO:0000313" key="3">
    <source>
        <dbReference type="Proteomes" id="UP000078343"/>
    </source>
</evidence>
<dbReference type="GeneID" id="30014749"/>
<dbReference type="EMBL" id="LVYI01000012">
    <property type="protein sequence ID" value="OAP54881.1"/>
    <property type="molecule type" value="Genomic_DNA"/>
</dbReference>
<proteinExistence type="predicted"/>
<feature type="compositionally biased region" description="Low complexity" evidence="1">
    <location>
        <begin position="716"/>
        <end position="729"/>
    </location>
</feature>
<feature type="region of interest" description="Disordered" evidence="1">
    <location>
        <begin position="782"/>
        <end position="886"/>
    </location>
</feature>
<dbReference type="OrthoDB" id="4159857at2759"/>
<dbReference type="RefSeq" id="XP_018688248.1">
    <property type="nucleotide sequence ID" value="XM_018842087.1"/>
</dbReference>
<comment type="caution">
    <text evidence="2">The sequence shown here is derived from an EMBL/GenBank/DDBJ whole genome shotgun (WGS) entry which is preliminary data.</text>
</comment>
<feature type="compositionally biased region" description="Basic residues" evidence="1">
    <location>
        <begin position="694"/>
        <end position="707"/>
    </location>
</feature>
<dbReference type="STRING" id="1367422.A0A178Z5T2"/>